<gene>
    <name evidence="3" type="ORF">G0B27_23270</name>
</gene>
<dbReference type="RefSeq" id="WP_079793155.1">
    <property type="nucleotide sequence ID" value="NZ_MXNY01000015.1"/>
</dbReference>
<organism evidence="3">
    <name type="scientific">Salmonella enterica</name>
    <name type="common">Salmonella choleraesuis</name>
    <dbReference type="NCBI Taxonomy" id="28901"/>
    <lineage>
        <taxon>Bacteria</taxon>
        <taxon>Pseudomonadati</taxon>
        <taxon>Pseudomonadota</taxon>
        <taxon>Gammaproteobacteria</taxon>
        <taxon>Enterobacterales</taxon>
        <taxon>Enterobacteriaceae</taxon>
        <taxon>Salmonella</taxon>
    </lineage>
</organism>
<dbReference type="InterPro" id="IPR028917">
    <property type="entry name" value="Tox-GHH2_domain"/>
</dbReference>
<accession>A0A701ZHT4</accession>
<proteinExistence type="predicted"/>
<protein>
    <recommendedName>
        <fullName evidence="2">Tox-GHH2 domain-containing protein</fullName>
    </recommendedName>
</protein>
<feature type="domain" description="Tox-GHH2" evidence="2">
    <location>
        <begin position="14"/>
        <end position="87"/>
    </location>
</feature>
<evidence type="ECO:0000259" key="2">
    <source>
        <dbReference type="Pfam" id="PF15635"/>
    </source>
</evidence>
<sequence>MQFMLFPWCSGGGAPTVWVEGYNQHSGSHGRIHTAMDNEVRTLVEKGKASDTMNMAQAVDAAVKSHRKAFPFSGCSEKCIRAQLNSYYMANCKSARPRTTDKNGKPHKQDTDGSYN</sequence>
<feature type="region of interest" description="Disordered" evidence="1">
    <location>
        <begin position="95"/>
        <end position="116"/>
    </location>
</feature>
<dbReference type="EMBL" id="DAAMGM010000043">
    <property type="protein sequence ID" value="HAC6577029.1"/>
    <property type="molecule type" value="Genomic_DNA"/>
</dbReference>
<dbReference type="Pfam" id="PF15635">
    <property type="entry name" value="Tox-GHH2"/>
    <property type="match status" value="1"/>
</dbReference>
<evidence type="ECO:0000256" key="1">
    <source>
        <dbReference type="SAM" id="MobiDB-lite"/>
    </source>
</evidence>
<feature type="compositionally biased region" description="Basic and acidic residues" evidence="1">
    <location>
        <begin position="98"/>
        <end position="116"/>
    </location>
</feature>
<comment type="caution">
    <text evidence="3">The sequence shown here is derived from an EMBL/GenBank/DDBJ whole genome shotgun (WGS) entry which is preliminary data.</text>
</comment>
<reference evidence="3" key="1">
    <citation type="journal article" date="2018" name="Genome Biol.">
        <title>SKESA: strategic k-mer extension for scrupulous assemblies.</title>
        <authorList>
            <person name="Souvorov A."/>
            <person name="Agarwala R."/>
            <person name="Lipman D.J."/>
        </authorList>
    </citation>
    <scope>NUCLEOTIDE SEQUENCE</scope>
    <source>
        <strain evidence="3">232-84</strain>
    </source>
</reference>
<reference evidence="3" key="2">
    <citation type="submission" date="2018-07" db="EMBL/GenBank/DDBJ databases">
        <authorList>
            <consortium name="NCBI Pathogen Detection Project"/>
        </authorList>
    </citation>
    <scope>NUCLEOTIDE SEQUENCE</scope>
    <source>
        <strain evidence="3">232-84</strain>
    </source>
</reference>
<name>A0A701ZHT4_SALER</name>
<evidence type="ECO:0000313" key="3">
    <source>
        <dbReference type="EMBL" id="HAC6577029.1"/>
    </source>
</evidence>
<dbReference type="AlphaFoldDB" id="A0A701ZHT4"/>